<name>A0A5C6MAV1_9LACO</name>
<organism evidence="9 10">
    <name type="scientific">Dellaglioa algida</name>
    <dbReference type="NCBI Taxonomy" id="105612"/>
    <lineage>
        <taxon>Bacteria</taxon>
        <taxon>Bacillati</taxon>
        <taxon>Bacillota</taxon>
        <taxon>Bacilli</taxon>
        <taxon>Lactobacillales</taxon>
        <taxon>Lactobacillaceae</taxon>
        <taxon>Dellaglioa</taxon>
    </lineage>
</organism>
<evidence type="ECO:0000259" key="8">
    <source>
        <dbReference type="PROSITE" id="PS50850"/>
    </source>
</evidence>
<feature type="domain" description="Major facilitator superfamily (MFS) profile" evidence="8">
    <location>
        <begin position="8"/>
        <end position="383"/>
    </location>
</feature>
<keyword evidence="3" id="KW-0813">Transport</keyword>
<sequence>MEKRNSGLTQVAILAISILLTSATAINGALPQMRASLSMTTTQGELVATVPSLGVVIFVVLSSLIAKKIGIKRTVQIGLLLVGFGGIAPIFLVNYPLIIVSRFVLGAGFGLFNSLAVSIINILYRDEENRRANMLGFRGAAENIGSAVMTIAAGILLSISWKLSFGIYAIAFVVLIVFTLFVPEITDKTPNKMNHKDKEKINMTVFLLALFALFLVMTFVAIGVRFPAMVTSMRGENYNASNLLAVMPIIGIITGFFFGRIYQVIGEKCLHLGLILLAVATLLIGISAGNFPVLLTSYFISGIPGSLIFPFIYNSLNKYAPASKMNVATSIILIGCNLGSFLAPFGLNLLQKVGGSESIFIPFIALFTIILGILMIFVIRDMNLLQRKVDKTE</sequence>
<keyword evidence="4 7" id="KW-0812">Transmembrane</keyword>
<feature type="transmembrane region" description="Helical" evidence="7">
    <location>
        <begin position="165"/>
        <end position="182"/>
    </location>
</feature>
<dbReference type="AlphaFoldDB" id="A0A5C6MAV1"/>
<proteinExistence type="inferred from homology"/>
<comment type="caution">
    <text evidence="9">The sequence shown here is derived from an EMBL/GenBank/DDBJ whole genome shotgun (WGS) entry which is preliminary data.</text>
</comment>
<feature type="transmembrane region" description="Helical" evidence="7">
    <location>
        <begin position="203"/>
        <end position="223"/>
    </location>
</feature>
<evidence type="ECO:0000256" key="2">
    <source>
        <dbReference type="ARBA" id="ARBA00008335"/>
    </source>
</evidence>
<dbReference type="PROSITE" id="PS50850">
    <property type="entry name" value="MFS"/>
    <property type="match status" value="1"/>
</dbReference>
<keyword evidence="5 7" id="KW-1133">Transmembrane helix</keyword>
<reference evidence="9 10" key="1">
    <citation type="submission" date="2019-04" db="EMBL/GenBank/DDBJ databases">
        <title>In vitro growth and metabolic characteristics of meat-borne Lactobacillus algidus strains.</title>
        <authorList>
            <person name="Sade E."/>
            <person name="Per J."/>
            <person name="Tytti H."/>
            <person name="Johanna B.K."/>
        </authorList>
    </citation>
    <scope>NUCLEOTIDE SEQUENCE [LARGE SCALE GENOMIC DNA]</scope>
    <source>
        <strain evidence="9 10">LTS37-1</strain>
    </source>
</reference>
<dbReference type="Gene3D" id="1.20.1250.20">
    <property type="entry name" value="MFS general substrate transporter like domains"/>
    <property type="match status" value="2"/>
</dbReference>
<feature type="transmembrane region" description="Helical" evidence="7">
    <location>
        <begin position="78"/>
        <end position="97"/>
    </location>
</feature>
<dbReference type="InterPro" id="IPR036259">
    <property type="entry name" value="MFS_trans_sf"/>
</dbReference>
<dbReference type="Proteomes" id="UP000321659">
    <property type="component" value="Unassembled WGS sequence"/>
</dbReference>
<dbReference type="RefSeq" id="WP_146302233.1">
    <property type="nucleotide sequence ID" value="NZ_JANXKU010000001.1"/>
</dbReference>
<feature type="transmembrane region" description="Helical" evidence="7">
    <location>
        <begin position="325"/>
        <end position="347"/>
    </location>
</feature>
<dbReference type="InterPro" id="IPR051788">
    <property type="entry name" value="MFS_Transporter"/>
</dbReference>
<evidence type="ECO:0000256" key="7">
    <source>
        <dbReference type="SAM" id="Phobius"/>
    </source>
</evidence>
<comment type="subcellular location">
    <subcellularLocation>
        <location evidence="1">Cell membrane</location>
        <topology evidence="1">Multi-pass membrane protein</topology>
    </subcellularLocation>
</comment>
<dbReference type="GO" id="GO:0005886">
    <property type="term" value="C:plasma membrane"/>
    <property type="evidence" value="ECO:0007669"/>
    <property type="project" value="UniProtKB-SubCell"/>
</dbReference>
<evidence type="ECO:0000256" key="5">
    <source>
        <dbReference type="ARBA" id="ARBA00022989"/>
    </source>
</evidence>
<keyword evidence="6 7" id="KW-0472">Membrane</keyword>
<feature type="transmembrane region" description="Helical" evidence="7">
    <location>
        <begin position="49"/>
        <end position="66"/>
    </location>
</feature>
<evidence type="ECO:0000256" key="3">
    <source>
        <dbReference type="ARBA" id="ARBA00022448"/>
    </source>
</evidence>
<feature type="transmembrane region" description="Helical" evidence="7">
    <location>
        <begin position="359"/>
        <end position="379"/>
    </location>
</feature>
<dbReference type="PANTHER" id="PTHR23514">
    <property type="entry name" value="BYPASS OF STOP CODON PROTEIN 6"/>
    <property type="match status" value="1"/>
</dbReference>
<feature type="transmembrane region" description="Helical" evidence="7">
    <location>
        <begin position="295"/>
        <end position="313"/>
    </location>
</feature>
<evidence type="ECO:0000256" key="4">
    <source>
        <dbReference type="ARBA" id="ARBA00022692"/>
    </source>
</evidence>
<evidence type="ECO:0000313" key="9">
    <source>
        <dbReference type="EMBL" id="TWW11816.1"/>
    </source>
</evidence>
<feature type="transmembrane region" description="Helical" evidence="7">
    <location>
        <begin position="269"/>
        <end position="289"/>
    </location>
</feature>
<dbReference type="InterPro" id="IPR011701">
    <property type="entry name" value="MFS"/>
</dbReference>
<dbReference type="InterPro" id="IPR020846">
    <property type="entry name" value="MFS_dom"/>
</dbReference>
<dbReference type="SUPFAM" id="SSF103473">
    <property type="entry name" value="MFS general substrate transporter"/>
    <property type="match status" value="1"/>
</dbReference>
<dbReference type="EMBL" id="SRRQ01000001">
    <property type="protein sequence ID" value="TWW11816.1"/>
    <property type="molecule type" value="Genomic_DNA"/>
</dbReference>
<evidence type="ECO:0000313" key="10">
    <source>
        <dbReference type="Proteomes" id="UP000321659"/>
    </source>
</evidence>
<dbReference type="PANTHER" id="PTHR23514:SF3">
    <property type="entry name" value="BYPASS OF STOP CODON PROTEIN 6"/>
    <property type="match status" value="1"/>
</dbReference>
<evidence type="ECO:0000256" key="6">
    <source>
        <dbReference type="ARBA" id="ARBA00023136"/>
    </source>
</evidence>
<evidence type="ECO:0000256" key="1">
    <source>
        <dbReference type="ARBA" id="ARBA00004651"/>
    </source>
</evidence>
<comment type="similarity">
    <text evidence="2">Belongs to the major facilitator superfamily.</text>
</comment>
<accession>A0A5C6MAV1</accession>
<feature type="transmembrane region" description="Helical" evidence="7">
    <location>
        <begin position="136"/>
        <end position="159"/>
    </location>
</feature>
<protein>
    <submittedName>
        <fullName evidence="9">MFS transporter</fullName>
    </submittedName>
</protein>
<gene>
    <name evidence="9" type="ORF">LABALGLTS371_00270</name>
</gene>
<dbReference type="GO" id="GO:0022857">
    <property type="term" value="F:transmembrane transporter activity"/>
    <property type="evidence" value="ECO:0007669"/>
    <property type="project" value="InterPro"/>
</dbReference>
<feature type="transmembrane region" description="Helical" evidence="7">
    <location>
        <begin position="243"/>
        <end position="262"/>
    </location>
</feature>
<feature type="transmembrane region" description="Helical" evidence="7">
    <location>
        <begin position="103"/>
        <end position="124"/>
    </location>
</feature>
<dbReference type="Pfam" id="PF07690">
    <property type="entry name" value="MFS_1"/>
    <property type="match status" value="1"/>
</dbReference>